<dbReference type="VEuPathDB" id="MicrosporidiaDB:NEDG_00511"/>
<organism evidence="1 2">
    <name type="scientific">Nematocida displodere</name>
    <dbReference type="NCBI Taxonomy" id="1805483"/>
    <lineage>
        <taxon>Eukaryota</taxon>
        <taxon>Fungi</taxon>
        <taxon>Fungi incertae sedis</taxon>
        <taxon>Microsporidia</taxon>
        <taxon>Nematocida</taxon>
    </lineage>
</organism>
<evidence type="ECO:0000313" key="2">
    <source>
        <dbReference type="Proteomes" id="UP000185944"/>
    </source>
</evidence>
<dbReference type="OrthoDB" id="2192618at2759"/>
<accession>A0A177EK14</accession>
<dbReference type="EMBL" id="LTDL01000014">
    <property type="protein sequence ID" value="OAG32036.1"/>
    <property type="molecule type" value="Genomic_DNA"/>
</dbReference>
<name>A0A177EK14_9MICR</name>
<dbReference type="InterPro" id="IPR031533">
    <property type="entry name" value="DUF5093"/>
</dbReference>
<sequence length="135" mass="15656">MSVGVVLLKFPFRIDGREHSYPLESNLIRQENIVTFALPFRALVSVNAENTYTVHYTRLAKNTCGTSVTIEFKSINDAIAFIQQPEAHICYFSEQELFSVDSELERVSSKLEETRAYWKKRKRTTREDVEGYRLA</sequence>
<reference evidence="1 2" key="1">
    <citation type="submission" date="2016-02" db="EMBL/GenBank/DDBJ databases">
        <title>Discovery of a natural microsporidian pathogen with a broad tissue tropism in Caenorhabditis elegans.</title>
        <authorList>
            <person name="Luallen R.J."/>
            <person name="Reinke A.W."/>
            <person name="Tong L."/>
            <person name="Botts M.R."/>
            <person name="Felix M.-A."/>
            <person name="Troemel E.R."/>
        </authorList>
    </citation>
    <scope>NUCLEOTIDE SEQUENCE [LARGE SCALE GENOMIC DNA]</scope>
    <source>
        <strain evidence="1 2">JUm2807</strain>
    </source>
</reference>
<dbReference type="Pfam" id="PF17011">
    <property type="entry name" value="DUF5093"/>
    <property type="match status" value="1"/>
</dbReference>
<gene>
    <name evidence="1" type="ORF">NEDG_00511</name>
</gene>
<dbReference type="AlphaFoldDB" id="A0A177EK14"/>
<protein>
    <submittedName>
        <fullName evidence="1">Uncharacterized protein</fullName>
    </submittedName>
</protein>
<dbReference type="GeneID" id="93646861"/>
<comment type="caution">
    <text evidence="1">The sequence shown here is derived from an EMBL/GenBank/DDBJ whole genome shotgun (WGS) entry which is preliminary data.</text>
</comment>
<dbReference type="RefSeq" id="XP_067545637.1">
    <property type="nucleotide sequence ID" value="XM_067687929.1"/>
</dbReference>
<proteinExistence type="predicted"/>
<evidence type="ECO:0000313" key="1">
    <source>
        <dbReference type="EMBL" id="OAG32036.1"/>
    </source>
</evidence>
<dbReference type="Proteomes" id="UP000185944">
    <property type="component" value="Unassembled WGS sequence"/>
</dbReference>
<keyword evidence="2" id="KW-1185">Reference proteome</keyword>